<dbReference type="AlphaFoldDB" id="A0A848HT02"/>
<comment type="caution">
    <text evidence="1">The sequence shown here is derived from an EMBL/GenBank/DDBJ whole genome shotgun (WGS) entry which is preliminary data.</text>
</comment>
<sequence length="68" mass="7801">MDYEKMMLAVEVRKLAVVLYTEAFAEERSRDQSVTNHSYWRGKHSVMSFVPEALAQLEAIAGQISDHE</sequence>
<keyword evidence="2" id="KW-1185">Reference proteome</keyword>
<dbReference type="Proteomes" id="UP000583752">
    <property type="component" value="Unassembled WGS sequence"/>
</dbReference>
<dbReference type="RefSeq" id="WP_169466131.1">
    <property type="nucleotide sequence ID" value="NZ_JABBGG010000006.1"/>
</dbReference>
<dbReference type="EMBL" id="JABBGG010000006">
    <property type="protein sequence ID" value="NML61808.1"/>
    <property type="molecule type" value="Genomic_DNA"/>
</dbReference>
<evidence type="ECO:0000313" key="1">
    <source>
        <dbReference type="EMBL" id="NML61808.1"/>
    </source>
</evidence>
<name>A0A848HT02_9BURK</name>
<evidence type="ECO:0000313" key="2">
    <source>
        <dbReference type="Proteomes" id="UP000583752"/>
    </source>
</evidence>
<proteinExistence type="predicted"/>
<gene>
    <name evidence="1" type="ORF">HHL21_12130</name>
</gene>
<protein>
    <submittedName>
        <fullName evidence="1">Uncharacterized protein</fullName>
    </submittedName>
</protein>
<organism evidence="1 2">
    <name type="scientific">Massilia polaris</name>
    <dbReference type="NCBI Taxonomy" id="2728846"/>
    <lineage>
        <taxon>Bacteria</taxon>
        <taxon>Pseudomonadati</taxon>
        <taxon>Pseudomonadota</taxon>
        <taxon>Betaproteobacteria</taxon>
        <taxon>Burkholderiales</taxon>
        <taxon>Oxalobacteraceae</taxon>
        <taxon>Telluria group</taxon>
        <taxon>Massilia</taxon>
    </lineage>
</organism>
<accession>A0A848HT02</accession>
<reference evidence="1 2" key="1">
    <citation type="submission" date="2020-04" db="EMBL/GenBank/DDBJ databases">
        <title>Massilia sp. RP-1-19 isolated from soil.</title>
        <authorList>
            <person name="Dahal R.H."/>
        </authorList>
    </citation>
    <scope>NUCLEOTIDE SEQUENCE [LARGE SCALE GENOMIC DNA]</scope>
    <source>
        <strain evidence="1 2">RP-1-19</strain>
    </source>
</reference>